<sequence length="107" mass="11417">MYMNARFCFLKNPLAWQTAGRGRCTEGMFKVAPFHDLGGRRAATVSAGCSRLFHSCSNLGFKSIGSWPESSGVGAFLPLESPNGWTGGPYAVGGGCVPEISLPLRFN</sequence>
<accession>G0U2V9</accession>
<gene>
    <name evidence="1" type="ORF">TVY486_0904340</name>
</gene>
<organism evidence="1">
    <name type="scientific">Trypanosoma vivax (strain Y486)</name>
    <dbReference type="NCBI Taxonomy" id="1055687"/>
    <lineage>
        <taxon>Eukaryota</taxon>
        <taxon>Discoba</taxon>
        <taxon>Euglenozoa</taxon>
        <taxon>Kinetoplastea</taxon>
        <taxon>Metakinetoplastina</taxon>
        <taxon>Trypanosomatida</taxon>
        <taxon>Trypanosomatidae</taxon>
        <taxon>Trypanosoma</taxon>
        <taxon>Duttonella</taxon>
    </lineage>
</organism>
<reference evidence="1" key="1">
    <citation type="journal article" date="2012" name="Proc. Natl. Acad. Sci. U.S.A.">
        <title>Antigenic diversity is generated by distinct evolutionary mechanisms in African trypanosome species.</title>
        <authorList>
            <person name="Jackson A.P."/>
            <person name="Berry A."/>
            <person name="Aslett M."/>
            <person name="Allison H.C."/>
            <person name="Burton P."/>
            <person name="Vavrova-Anderson J."/>
            <person name="Brown R."/>
            <person name="Browne H."/>
            <person name="Corton N."/>
            <person name="Hauser H."/>
            <person name="Gamble J."/>
            <person name="Gilderthorp R."/>
            <person name="Marcello L."/>
            <person name="McQuillan J."/>
            <person name="Otto T.D."/>
            <person name="Quail M.A."/>
            <person name="Sanders M.J."/>
            <person name="van Tonder A."/>
            <person name="Ginger M.L."/>
            <person name="Field M.C."/>
            <person name="Barry J.D."/>
            <person name="Hertz-Fowler C."/>
            <person name="Berriman M."/>
        </authorList>
    </citation>
    <scope>NUCLEOTIDE SEQUENCE</scope>
    <source>
        <strain evidence="1">Y486</strain>
    </source>
</reference>
<dbReference type="VEuPathDB" id="TriTrypDB:TvY486_0904340"/>
<dbReference type="AlphaFoldDB" id="G0U2V9"/>
<evidence type="ECO:0000313" key="1">
    <source>
        <dbReference type="EMBL" id="CCC50613.1"/>
    </source>
</evidence>
<dbReference type="EMBL" id="HE573025">
    <property type="protein sequence ID" value="CCC50613.1"/>
    <property type="molecule type" value="Genomic_DNA"/>
</dbReference>
<protein>
    <submittedName>
        <fullName evidence="1">Uncharacterized protein</fullName>
    </submittedName>
</protein>
<name>G0U2V9_TRYVY</name>
<proteinExistence type="predicted"/>